<dbReference type="Pfam" id="PF19252">
    <property type="entry name" value="HIND"/>
    <property type="match status" value="1"/>
</dbReference>
<dbReference type="GO" id="GO:0000481">
    <property type="term" value="P:maturation of 5S rRNA"/>
    <property type="evidence" value="ECO:0007669"/>
    <property type="project" value="TreeGrafter"/>
</dbReference>
<protein>
    <submittedName>
        <fullName evidence="7">U4/U6.U5 tri-snRNP-associated protein 1</fullName>
    </submittedName>
</protein>
<name>A0A1N6LXK1_BABMR</name>
<dbReference type="OrthoDB" id="5583at2759"/>
<dbReference type="GeneID" id="24425841"/>
<dbReference type="InterPro" id="IPR045347">
    <property type="entry name" value="HIND"/>
</dbReference>
<evidence type="ECO:0000256" key="4">
    <source>
        <dbReference type="ARBA" id="ARBA00023187"/>
    </source>
</evidence>
<keyword evidence="5" id="KW-0539">Nucleus</keyword>
<feature type="compositionally biased region" description="Polar residues" evidence="6">
    <location>
        <begin position="1"/>
        <end position="13"/>
    </location>
</feature>
<reference evidence="7 8" key="1">
    <citation type="journal article" date="2012" name="Nucleic Acids Res.">
        <title>Sequencing of the smallest Apicomplexan genome from the human pathogen Babesia microti.</title>
        <authorList>
            <person name="Cornillot E."/>
            <person name="Hadj-Kaddour K."/>
            <person name="Dassouli A."/>
            <person name="Noel B."/>
            <person name="Ranwez V."/>
            <person name="Vacherie B."/>
            <person name="Augagneur Y."/>
            <person name="Bres V."/>
            <person name="Duclos A."/>
            <person name="Randazzo S."/>
            <person name="Carcy B."/>
            <person name="Debierre-Grockiego F."/>
            <person name="Delbecq S."/>
            <person name="Moubri-Menage K."/>
            <person name="Shams-Eldin H."/>
            <person name="Usmani-Brown S."/>
            <person name="Bringaud F."/>
            <person name="Wincker P."/>
            <person name="Vivares C.P."/>
            <person name="Schwarz R.T."/>
            <person name="Schetters T.P."/>
            <person name="Krause P.J."/>
            <person name="Gorenflot A."/>
            <person name="Berry V."/>
            <person name="Barbe V."/>
            <person name="Ben Mamoun C."/>
        </authorList>
    </citation>
    <scope>NUCLEOTIDE SEQUENCE [LARGE SCALE GENOMIC DNA]</scope>
    <source>
        <strain evidence="7 8">RI</strain>
    </source>
</reference>
<dbReference type="EMBL" id="LN871599">
    <property type="protein sequence ID" value="SIO73608.1"/>
    <property type="molecule type" value="Genomic_DNA"/>
</dbReference>
<accession>A0A1N6LXK1</accession>
<proteinExistence type="inferred from homology"/>
<dbReference type="InterPro" id="IPR005011">
    <property type="entry name" value="SNU66/SART1"/>
</dbReference>
<comment type="subcellular location">
    <subcellularLocation>
        <location evidence="1">Nucleus</location>
    </subcellularLocation>
</comment>
<keyword evidence="8" id="KW-1185">Reference proteome</keyword>
<dbReference type="GO" id="GO:0046540">
    <property type="term" value="C:U4/U6 x U5 tri-snRNP complex"/>
    <property type="evidence" value="ECO:0007669"/>
    <property type="project" value="InterPro"/>
</dbReference>
<feature type="region of interest" description="Disordered" evidence="6">
    <location>
        <begin position="117"/>
        <end position="152"/>
    </location>
</feature>
<dbReference type="Proteomes" id="UP000002899">
    <property type="component" value="Chromosome IV"/>
</dbReference>
<feature type="compositionally biased region" description="Polar residues" evidence="6">
    <location>
        <begin position="38"/>
        <end position="49"/>
    </location>
</feature>
<dbReference type="RefSeq" id="XP_021337692.1">
    <property type="nucleotide sequence ID" value="XM_021482457.1"/>
</dbReference>
<evidence type="ECO:0000256" key="5">
    <source>
        <dbReference type="ARBA" id="ARBA00023242"/>
    </source>
</evidence>
<sequence>MSADNQVESLSTDETNDLRIKLGLKPLYNDPKPKDDSTTGNSPPDNTIKYSADTEVTYVAPVLESKKAIEIERQLNERLNHRARAELIKGPSIAQSLNDDPLDPLIWAQKQRIKQKAASKQRHVTYSDDEFSPIKQSHQLNPSESTNDPSMDIDGNDGQIKVVHDYKHLDTNSILTLCDTGILEAQEEGMEDIDYLQSTDLADKERMERNISGKKGKPLSYEDYVANAMDDTGKKNILEKYDEVIHENERSSFKNFFKGFFMKKPNTATEVNINDTNIVIGNESTCKNSAARITTNSAHVDDIESLAADDSGYNSAPESKRNKFIKKAIPKISKRAKVPDWDELFTDTSAPPAPGYAVPSAPDPPSPIPIIRPRRAVDHDMPSDDMDNMLYQQLTKHRRVTNRSVPTHVSNSVKLENIKQDQFEVKYEISQVDEFCKSVESTTLSKNIKNDNKYSYNTNQTTSTSDTVSHSPTVVTKDAANPLEELPLDCGIANTLKYLKTKGQLEPVHSEQNEIKLNYINKYGKTMTPKEAFKELCYSFHGKLPGKNKQEKRLRKIEMELRLLQNPTDSLPTMRALAQNQKADKCAHIVLDGGSNLLK</sequence>
<comment type="similarity">
    <text evidence="2">Belongs to the SNU66/SART1 family.</text>
</comment>
<evidence type="ECO:0000313" key="8">
    <source>
        <dbReference type="Proteomes" id="UP000002899"/>
    </source>
</evidence>
<dbReference type="Pfam" id="PF03343">
    <property type="entry name" value="SART-1"/>
    <property type="match status" value="2"/>
</dbReference>
<dbReference type="AlphaFoldDB" id="A0A1N6LXK1"/>
<gene>
    <name evidence="7" type="ORF">BmR1_04g05980</name>
</gene>
<feature type="region of interest" description="Disordered" evidence="6">
    <location>
        <begin position="1"/>
        <end position="49"/>
    </location>
</feature>
<reference evidence="7 8" key="2">
    <citation type="journal article" date="2013" name="PLoS ONE">
        <title>Whole genome mapping and re-organization of the nuclear and mitochondrial genomes of Babesia microti isolates.</title>
        <authorList>
            <person name="Cornillot E."/>
            <person name="Dassouli A."/>
            <person name="Garg A."/>
            <person name="Pachikara N."/>
            <person name="Randazzo S."/>
            <person name="Depoix D."/>
            <person name="Carcy B."/>
            <person name="Delbecq S."/>
            <person name="Frutos R."/>
            <person name="Silva J.C."/>
            <person name="Sutton R."/>
            <person name="Krause P.J."/>
            <person name="Mamoun C.B."/>
        </authorList>
    </citation>
    <scope>NUCLEOTIDE SEQUENCE [LARGE SCALE GENOMIC DNA]</scope>
    <source>
        <strain evidence="7 8">RI</strain>
    </source>
</reference>
<keyword evidence="3" id="KW-0507">mRNA processing</keyword>
<reference evidence="7 8" key="3">
    <citation type="journal article" date="2016" name="Sci. Rep.">
        <title>Genome-wide diversity and gene expression profiling of Babesia microti isolates identify polymorphic genes that mediate host-pathogen interactions.</title>
        <authorList>
            <person name="Silva J.C."/>
            <person name="Cornillot E."/>
            <person name="McCracken C."/>
            <person name="Usmani-Brown S."/>
            <person name="Dwivedi A."/>
            <person name="Ifeonu O.O."/>
            <person name="Crabtree J."/>
            <person name="Gotia H.T."/>
            <person name="Virji A.Z."/>
            <person name="Reynes C."/>
            <person name="Colinge J."/>
            <person name="Kumar V."/>
            <person name="Lawres L."/>
            <person name="Pazzi J.E."/>
            <person name="Pablo J.V."/>
            <person name="Hung C."/>
            <person name="Brancato J."/>
            <person name="Kumari P."/>
            <person name="Orvis J."/>
            <person name="Tretina K."/>
            <person name="Chibucos M."/>
            <person name="Ott S."/>
            <person name="Sadzewicz L."/>
            <person name="Sengamalay N."/>
            <person name="Shetty A.C."/>
            <person name="Su Q."/>
            <person name="Tallon L."/>
            <person name="Fraser C.M."/>
            <person name="Frutos R."/>
            <person name="Molina D.M."/>
            <person name="Krause P.J."/>
            <person name="Ben Mamoun C."/>
        </authorList>
    </citation>
    <scope>NUCLEOTIDE SEQUENCE [LARGE SCALE GENOMIC DNA]</scope>
    <source>
        <strain evidence="7 8">RI</strain>
    </source>
</reference>
<organism evidence="7 8">
    <name type="scientific">Babesia microti (strain RI)</name>
    <dbReference type="NCBI Taxonomy" id="1133968"/>
    <lineage>
        <taxon>Eukaryota</taxon>
        <taxon>Sar</taxon>
        <taxon>Alveolata</taxon>
        <taxon>Apicomplexa</taxon>
        <taxon>Aconoidasida</taxon>
        <taxon>Piroplasmida</taxon>
        <taxon>Babesiidae</taxon>
        <taxon>Babesia</taxon>
    </lineage>
</organism>
<evidence type="ECO:0000256" key="1">
    <source>
        <dbReference type="ARBA" id="ARBA00004123"/>
    </source>
</evidence>
<evidence type="ECO:0000256" key="3">
    <source>
        <dbReference type="ARBA" id="ARBA00022664"/>
    </source>
</evidence>
<dbReference type="PANTHER" id="PTHR14152:SF5">
    <property type="entry name" value="U4_U6.U5 TRI-SNRNP-ASSOCIATED PROTEIN 1"/>
    <property type="match status" value="1"/>
</dbReference>
<dbReference type="GO" id="GO:0045292">
    <property type="term" value="P:mRNA cis splicing, via spliceosome"/>
    <property type="evidence" value="ECO:0007669"/>
    <property type="project" value="TreeGrafter"/>
</dbReference>
<dbReference type="VEuPathDB" id="PiroplasmaDB:BmR1_04g05980"/>
<evidence type="ECO:0000256" key="6">
    <source>
        <dbReference type="SAM" id="MobiDB-lite"/>
    </source>
</evidence>
<evidence type="ECO:0000313" key="7">
    <source>
        <dbReference type="EMBL" id="SIO73608.1"/>
    </source>
</evidence>
<dbReference type="PANTHER" id="PTHR14152">
    <property type="entry name" value="SQUAMOUS CELL CARCINOMA ANTIGEN RECOGNISED BY CYTOTOXIC T LYMPHOCYTES"/>
    <property type="match status" value="1"/>
</dbReference>
<feature type="compositionally biased region" description="Polar residues" evidence="6">
    <location>
        <begin position="134"/>
        <end position="149"/>
    </location>
</feature>
<evidence type="ECO:0000256" key="2">
    <source>
        <dbReference type="ARBA" id="ARBA00006076"/>
    </source>
</evidence>
<dbReference type="KEGG" id="bmic:BmR1_04g05980"/>
<keyword evidence="4" id="KW-0508">mRNA splicing</keyword>